<protein>
    <submittedName>
        <fullName evidence="1">Uncharacterized protein</fullName>
    </submittedName>
</protein>
<proteinExistence type="predicted"/>
<dbReference type="Pfam" id="PF22130">
    <property type="entry name" value="Phage_gp38"/>
    <property type="match status" value="1"/>
</dbReference>
<dbReference type="SMR" id="A0A192YCQ6"/>
<keyword evidence="2" id="KW-1185">Reference proteome</keyword>
<dbReference type="KEGG" id="vg:29066214"/>
<dbReference type="EMBL" id="KX373685">
    <property type="protein sequence ID" value="ANM46671.1"/>
    <property type="molecule type" value="Genomic_DNA"/>
</dbReference>
<dbReference type="GeneID" id="29066214"/>
<accession>A0A192YCQ6</accession>
<evidence type="ECO:0000313" key="1">
    <source>
        <dbReference type="EMBL" id="ANM46671.1"/>
    </source>
</evidence>
<sequence>MGYDYEMILDEVDKLSLQGRVEEAKELVRELVPPLFAVDFTNLMELIERNTYKL</sequence>
<dbReference type="InterPro" id="IPR054372">
    <property type="entry name" value="Gp38-like"/>
</dbReference>
<evidence type="ECO:0000313" key="2">
    <source>
        <dbReference type="Proteomes" id="UP000214342"/>
    </source>
</evidence>
<dbReference type="OrthoDB" id="25433at10239"/>
<organism evidence="1 2">
    <name type="scientific">Lactococcus phage D4410</name>
    <dbReference type="NCBI Taxonomy" id="1862958"/>
    <lineage>
        <taxon>Viruses</taxon>
        <taxon>Duplodnaviria</taxon>
        <taxon>Heunggongvirae</taxon>
        <taxon>Uroviricota</taxon>
        <taxon>Caudoviricetes</taxon>
        <taxon>Ceduovirus</taxon>
        <taxon>Ceduovirus D4410</taxon>
    </lineage>
</organism>
<dbReference type="Proteomes" id="UP000214342">
    <property type="component" value="Segment"/>
</dbReference>
<dbReference type="RefSeq" id="YP_009287183.1">
    <property type="nucleotide sequence ID" value="NC_031071.1"/>
</dbReference>
<name>A0A192YCQ6_9CAUD</name>
<reference evidence="1" key="1">
    <citation type="journal article" date="2016" name="J. Gen. Virol.">
        <title>Genetic Determinants of Lactococcal C2likeviruses for Host Infection and Their Role in Phage Evolution.</title>
        <authorList>
            <person name="Romero D.A."/>
            <person name="Millen A.M."/>
            <person name="Tremblay D."/>
            <person name="Labrie S."/>
            <person name="Fengler K.A."/>
            <person name="Roos P."/>
        </authorList>
    </citation>
    <scope>NUCLEOTIDE SEQUENCE [LARGE SCALE GENOMIC DNA]</scope>
    <source>
        <strain evidence="1">D4410</strain>
    </source>
</reference>